<keyword evidence="3 4" id="KW-0408">Iron</keyword>
<organism evidence="6 7">
    <name type="scientific">Cannabis sativa</name>
    <name type="common">Hemp</name>
    <name type="synonym">Marijuana</name>
    <dbReference type="NCBI Taxonomy" id="3483"/>
    <lineage>
        <taxon>Eukaryota</taxon>
        <taxon>Viridiplantae</taxon>
        <taxon>Streptophyta</taxon>
        <taxon>Embryophyta</taxon>
        <taxon>Tracheophyta</taxon>
        <taxon>Spermatophyta</taxon>
        <taxon>Magnoliopsida</taxon>
        <taxon>eudicotyledons</taxon>
        <taxon>Gunneridae</taxon>
        <taxon>Pentapetalae</taxon>
        <taxon>rosids</taxon>
        <taxon>fabids</taxon>
        <taxon>Rosales</taxon>
        <taxon>Cannabaceae</taxon>
        <taxon>Cannabis</taxon>
    </lineage>
</organism>
<dbReference type="CDD" id="cd11072">
    <property type="entry name" value="CYP71-like"/>
    <property type="match status" value="2"/>
</dbReference>
<evidence type="ECO:0000256" key="5">
    <source>
        <dbReference type="SAM" id="Phobius"/>
    </source>
</evidence>
<dbReference type="InterPro" id="IPR002401">
    <property type="entry name" value="Cyt_P450_E_grp-I"/>
</dbReference>
<accession>A0A7J6DKP9</accession>
<gene>
    <name evidence="6" type="ORF">G4B88_009910</name>
</gene>
<reference evidence="6 7" key="1">
    <citation type="journal article" date="2020" name="bioRxiv">
        <title>Sequence and annotation of 42 cannabis genomes reveals extensive copy number variation in cannabinoid synthesis and pathogen resistance genes.</title>
        <authorList>
            <person name="Mckernan K.J."/>
            <person name="Helbert Y."/>
            <person name="Kane L.T."/>
            <person name="Ebling H."/>
            <person name="Zhang L."/>
            <person name="Liu B."/>
            <person name="Eaton Z."/>
            <person name="Mclaughlin S."/>
            <person name="Kingan S."/>
            <person name="Baybayan P."/>
            <person name="Concepcion G."/>
            <person name="Jordan M."/>
            <person name="Riva A."/>
            <person name="Barbazuk W."/>
            <person name="Harkins T."/>
        </authorList>
    </citation>
    <scope>NUCLEOTIDE SEQUENCE [LARGE SCALE GENOMIC DNA]</scope>
    <source>
        <strain evidence="7">cv. Jamaican Lion 4</strain>
        <tissue evidence="6">Leaf</tissue>
    </source>
</reference>
<dbReference type="InterPro" id="IPR027417">
    <property type="entry name" value="P-loop_NTPase"/>
</dbReference>
<dbReference type="InterPro" id="IPR017972">
    <property type="entry name" value="Cyt_P450_CS"/>
</dbReference>
<dbReference type="InterPro" id="IPR001128">
    <property type="entry name" value="Cyt_P450"/>
</dbReference>
<comment type="caution">
    <text evidence="6">The sequence shown here is derived from an EMBL/GenBank/DDBJ whole genome shotgun (WGS) entry which is preliminary data.</text>
</comment>
<keyword evidence="4" id="KW-0349">Heme</keyword>
<evidence type="ECO:0000313" key="6">
    <source>
        <dbReference type="EMBL" id="KAF4346683.1"/>
    </source>
</evidence>
<dbReference type="GO" id="GO:0016705">
    <property type="term" value="F:oxidoreductase activity, acting on paired donors, with incorporation or reduction of molecular oxygen"/>
    <property type="evidence" value="ECO:0007669"/>
    <property type="project" value="InterPro"/>
</dbReference>
<sequence length="1224" mass="139055">MSNPSFLSSFLVPIIITIIFIIFLIKRLIFNLSNTTHKNLPPSPLRLPILGNLHQLGLYPHRTLQKMAQHYGPLMLLHFGSRPVLVVSSADGAREIMKTHDVVLSNRPKLSMAHKLLYQARDISTAPYGEYWRQVRSICVLHLLSPKRVLSFRSVREEETSLMIDLIKRQSCELSLAVNLSEIFSSYTNDVICRVVFGRKYKGTQDGVRFKELLGELMRLLGSFCVGDYITWLSWVNFVNGTDKAVEKVAKGFDSFLDSVVEEHMEGFNYNISEGEDRQNFVDILLEIQENTKMAGFAVSEVNIKAIILDMFAAGTDTTYTVLEWAMTELLRNPIILKKLQSEVSQAANGKSDITEDDLDKMPYLKAIMKETLRLYPPIPLLVPRELTQHIKINGFDIAAGTMVMTNAWAIGRDPTLWDQPDQFQPERFLDSDVDFKAGSDHFQLIPFGAGRRGCPGILFAMVSNELVLAKLIHSFDWTLLPGVDDLDMTECVGLAIHRKNSKTTALGRRSAEFGHFERARDIGYKSKTASQIFGLLRCSTIAMIGPIHSQTWTKRPEFTAWLAEVKQDTNMRVVPIVGGMSFEKQTRLLKWRPKIVVGTLGRLWELMSRVTSILWSAAIELEEKLETKHANVGIKASSLKNTSSEDPKTRMGLHYKDLCRMQTQVSTKSAEYEETYVIALDGYNKILEDVDEFIRQKEANKIFGSSNLHDKSLPAGITINKATLLFFVLLYKSWFSIKTNSPPSPPKLPIIGNLHQLGLYPHRTLQAWSRRYGPVMQLRLGSVPVLVISSATAAGEIMKTHDIAFSNRPKSCALEKLLYNYRDIASAPYGEYWRQIKSVSVLHLLNNKRVQSYRTVREEETKLMVEKIRKSCGTGVNLSELFVRLTNDVVCRVALGRKYGEESGGKRFKELLGEFTELLGGFYVRDYFPKLGWLSRVSGLDGRMDKVAKEFDEFLEGVLHDHMNTNKNVDDEQKDFVDILLWIQRENSLGFSIDRTSIKALILDTFAAGTDTTYTVLEWAMTELIRHPNAMKKLQNEIRTTILNKKITNIAMPEEYINNVTEDDLEKMPYLKAVFKETLRLHPPIPLIVPRLTIQDMKISGYDVASGTQVFINAWAIGRDPTLWEEEPDKFEPERFLLKNAAIDYKGHDFELIPFGAGRRGCPGIVFAMAVNELALASVVYKFDWALLSSGEEDLDYYHMTETTGLTTHRKFPLMAVPTEYYQ</sequence>
<evidence type="ECO:0008006" key="8">
    <source>
        <dbReference type="Google" id="ProtNLM"/>
    </source>
</evidence>
<dbReference type="PROSITE" id="PS00086">
    <property type="entry name" value="CYTOCHROME_P450"/>
    <property type="match status" value="2"/>
</dbReference>
<keyword evidence="5" id="KW-1133">Transmembrane helix</keyword>
<dbReference type="AlphaFoldDB" id="A0A7J6DKP9"/>
<feature type="transmembrane region" description="Helical" evidence="5">
    <location>
        <begin position="6"/>
        <end position="25"/>
    </location>
</feature>
<keyword evidence="5" id="KW-0472">Membrane</keyword>
<keyword evidence="7" id="KW-1185">Reference proteome</keyword>
<dbReference type="PANTHER" id="PTHR47955:SF15">
    <property type="entry name" value="CYTOCHROME P450 71A2-LIKE"/>
    <property type="match status" value="1"/>
</dbReference>
<keyword evidence="5" id="KW-0812">Transmembrane</keyword>
<evidence type="ECO:0000256" key="4">
    <source>
        <dbReference type="PIRSR" id="PIRSR602401-1"/>
    </source>
</evidence>
<evidence type="ECO:0000256" key="2">
    <source>
        <dbReference type="ARBA" id="ARBA00022723"/>
    </source>
</evidence>
<dbReference type="GO" id="GO:0020037">
    <property type="term" value="F:heme binding"/>
    <property type="evidence" value="ECO:0007669"/>
    <property type="project" value="InterPro"/>
</dbReference>
<dbReference type="PRINTS" id="PR00385">
    <property type="entry name" value="P450"/>
</dbReference>
<feature type="binding site" description="axial binding residue" evidence="4">
    <location>
        <position position="455"/>
    </location>
    <ligand>
        <name>heme</name>
        <dbReference type="ChEBI" id="CHEBI:30413"/>
    </ligand>
    <ligandPart>
        <name>Fe</name>
        <dbReference type="ChEBI" id="CHEBI:18248"/>
    </ligandPart>
</feature>
<evidence type="ECO:0000256" key="1">
    <source>
        <dbReference type="ARBA" id="ARBA00010617"/>
    </source>
</evidence>
<evidence type="ECO:0000256" key="3">
    <source>
        <dbReference type="ARBA" id="ARBA00023004"/>
    </source>
</evidence>
<dbReference type="GO" id="GO:0004497">
    <property type="term" value="F:monooxygenase activity"/>
    <property type="evidence" value="ECO:0007669"/>
    <property type="project" value="InterPro"/>
</dbReference>
<comment type="similarity">
    <text evidence="1">Belongs to the cytochrome P450 family.</text>
</comment>
<dbReference type="InterPro" id="IPR036396">
    <property type="entry name" value="Cyt_P450_sf"/>
</dbReference>
<keyword evidence="2 4" id="KW-0479">Metal-binding</keyword>
<comment type="cofactor">
    <cofactor evidence="4">
        <name>heme</name>
        <dbReference type="ChEBI" id="CHEBI:30413"/>
    </cofactor>
</comment>
<dbReference type="GO" id="GO:0005506">
    <property type="term" value="F:iron ion binding"/>
    <property type="evidence" value="ECO:0007669"/>
    <property type="project" value="InterPro"/>
</dbReference>
<name>A0A7J6DKP9_CANSA</name>
<dbReference type="Pfam" id="PF00067">
    <property type="entry name" value="p450"/>
    <property type="match status" value="2"/>
</dbReference>
<dbReference type="FunFam" id="1.10.630.10:FF:000011">
    <property type="entry name" value="Cytochrome P450 83B1"/>
    <property type="match status" value="2"/>
</dbReference>
<dbReference type="EMBL" id="JAATIQ010000933">
    <property type="protein sequence ID" value="KAF4346683.1"/>
    <property type="molecule type" value="Genomic_DNA"/>
</dbReference>
<dbReference type="PRINTS" id="PR00463">
    <property type="entry name" value="EP450I"/>
</dbReference>
<dbReference type="PANTHER" id="PTHR47955">
    <property type="entry name" value="CYTOCHROME P450 FAMILY 71 PROTEIN"/>
    <property type="match status" value="1"/>
</dbReference>
<dbReference type="Proteomes" id="UP000583929">
    <property type="component" value="Unassembled WGS sequence"/>
</dbReference>
<evidence type="ECO:0000313" key="7">
    <source>
        <dbReference type="Proteomes" id="UP000583929"/>
    </source>
</evidence>
<dbReference type="SUPFAM" id="SSF48264">
    <property type="entry name" value="Cytochrome P450"/>
    <property type="match status" value="2"/>
</dbReference>
<proteinExistence type="inferred from homology"/>
<dbReference type="Gene3D" id="1.10.630.10">
    <property type="entry name" value="Cytochrome P450"/>
    <property type="match status" value="2"/>
</dbReference>
<protein>
    <recommendedName>
        <fullName evidence="8">Cytochrome P450</fullName>
    </recommendedName>
</protein>
<dbReference type="Gene3D" id="3.40.50.300">
    <property type="entry name" value="P-loop containing nucleotide triphosphate hydrolases"/>
    <property type="match status" value="1"/>
</dbReference>